<proteinExistence type="predicted"/>
<keyword evidence="1" id="KW-0732">Signal</keyword>
<dbReference type="RefSeq" id="WP_343913383.1">
    <property type="nucleotide sequence ID" value="NZ_BAAAGE010000003.1"/>
</dbReference>
<keyword evidence="3" id="KW-1185">Reference proteome</keyword>
<feature type="signal peptide" evidence="1">
    <location>
        <begin position="1"/>
        <end position="20"/>
    </location>
</feature>
<accession>A0ABN1J1Z2</accession>
<evidence type="ECO:0000256" key="1">
    <source>
        <dbReference type="SAM" id="SignalP"/>
    </source>
</evidence>
<organism evidence="2 3">
    <name type="scientific">Aquimarina litoralis</name>
    <dbReference type="NCBI Taxonomy" id="584605"/>
    <lineage>
        <taxon>Bacteria</taxon>
        <taxon>Pseudomonadati</taxon>
        <taxon>Bacteroidota</taxon>
        <taxon>Flavobacteriia</taxon>
        <taxon>Flavobacteriales</taxon>
        <taxon>Flavobacteriaceae</taxon>
        <taxon>Aquimarina</taxon>
    </lineage>
</organism>
<comment type="caution">
    <text evidence="2">The sequence shown here is derived from an EMBL/GenBank/DDBJ whole genome shotgun (WGS) entry which is preliminary data.</text>
</comment>
<dbReference type="EMBL" id="BAAAGE010000003">
    <property type="protein sequence ID" value="GAA0726313.1"/>
    <property type="molecule type" value="Genomic_DNA"/>
</dbReference>
<protein>
    <submittedName>
        <fullName evidence="2">Uncharacterized protein</fullName>
    </submittedName>
</protein>
<feature type="chain" id="PRO_5046923586" evidence="1">
    <location>
        <begin position="21"/>
        <end position="411"/>
    </location>
</feature>
<dbReference type="Proteomes" id="UP001501758">
    <property type="component" value="Unassembled WGS sequence"/>
</dbReference>
<reference evidence="2 3" key="1">
    <citation type="journal article" date="2019" name="Int. J. Syst. Evol. Microbiol.">
        <title>The Global Catalogue of Microorganisms (GCM) 10K type strain sequencing project: providing services to taxonomists for standard genome sequencing and annotation.</title>
        <authorList>
            <consortium name="The Broad Institute Genomics Platform"/>
            <consortium name="The Broad Institute Genome Sequencing Center for Infectious Disease"/>
            <person name="Wu L."/>
            <person name="Ma J."/>
        </authorList>
    </citation>
    <scope>NUCLEOTIDE SEQUENCE [LARGE SCALE GENOMIC DNA]</scope>
    <source>
        <strain evidence="2 3">JCM 15974</strain>
    </source>
</reference>
<evidence type="ECO:0000313" key="2">
    <source>
        <dbReference type="EMBL" id="GAA0726313.1"/>
    </source>
</evidence>
<evidence type="ECO:0000313" key="3">
    <source>
        <dbReference type="Proteomes" id="UP001501758"/>
    </source>
</evidence>
<gene>
    <name evidence="2" type="ORF">GCM10009430_33150</name>
</gene>
<sequence>MKTKSIVTIAILCYNFIAIAQSAEEEISQLADQNKSSSEFIELLKNNYNIEKNEYFGIFKLVDTTEIELYQSDVSVTSEINSETIDIKKVIIEIKDGEMFNIKVFPKNDQTLFFYNKSPTNIYSFNSYKNKTKLWSNKREGVYIKLIDFITYDYQNGKRYIIENELINLSSHKDSSQHKIFINNNLKSIIDFRVYTDFLGLIDESSNGIVSFEGNSTFFLNPFNLGRFHYLFKKFKAGVSYSRFDNDDREVNLPVINSLDLIQKSFLTAETEIDIYEVRLGKKFPYKILAKGKGSLRLTETSEENSEDLENTITLGLGYGTEIQVERFSNFGINASIYFNRYQNNNITENNIVNFDTFSVHSEVYFFVPQSDNAFFLRMKYEEGRRDLNASANFFNVQFGYKAEINFAKNE</sequence>
<name>A0ABN1J1Z2_9FLAO</name>